<protein>
    <submittedName>
        <fullName evidence="3">Uncharacterized protein</fullName>
    </submittedName>
</protein>
<evidence type="ECO:0000256" key="1">
    <source>
        <dbReference type="SAM" id="Phobius"/>
    </source>
</evidence>
<keyword evidence="1" id="KW-0472">Membrane</keyword>
<evidence type="ECO:0000313" key="2">
    <source>
        <dbReference type="Proteomes" id="UP000095281"/>
    </source>
</evidence>
<organism evidence="2 3">
    <name type="scientific">Meloidogyne hapla</name>
    <name type="common">Root-knot nematode worm</name>
    <dbReference type="NCBI Taxonomy" id="6305"/>
    <lineage>
        <taxon>Eukaryota</taxon>
        <taxon>Metazoa</taxon>
        <taxon>Ecdysozoa</taxon>
        <taxon>Nematoda</taxon>
        <taxon>Chromadorea</taxon>
        <taxon>Rhabditida</taxon>
        <taxon>Tylenchina</taxon>
        <taxon>Tylenchomorpha</taxon>
        <taxon>Tylenchoidea</taxon>
        <taxon>Meloidogynidae</taxon>
        <taxon>Meloidogyninae</taxon>
        <taxon>Meloidogyne</taxon>
    </lineage>
</organism>
<dbReference type="WBParaSite" id="MhA1_Contig520.frz3.gene7">
    <property type="protein sequence ID" value="MhA1_Contig520.frz3.gene7"/>
    <property type="gene ID" value="MhA1_Contig520.frz3.gene7"/>
</dbReference>
<feature type="transmembrane region" description="Helical" evidence="1">
    <location>
        <begin position="83"/>
        <end position="110"/>
    </location>
</feature>
<accession>A0A1I8BRT7</accession>
<sequence>MENFIHTKSLNIGSKNTAAFYPPENNIFFATTSDTNNATNNNTNTVTQELQFNQTGRLIVDTLGGLELHEFIGDKHSSAVQRLIVAAVVIALISAMLVATVILFRCYMLYCQDHLNIRHYQRPPINEKQKDEESKHCGLSLLNQKNLKEEKCLFNPIKKTTTTTPTNFENNKEKNLKNENGVKRYYNNNHKCITNKYSFKNIFDDD</sequence>
<dbReference type="AlphaFoldDB" id="A0A1I8BRT7"/>
<dbReference type="Proteomes" id="UP000095281">
    <property type="component" value="Unplaced"/>
</dbReference>
<keyword evidence="1" id="KW-0812">Transmembrane</keyword>
<keyword evidence="2" id="KW-1185">Reference proteome</keyword>
<evidence type="ECO:0000313" key="3">
    <source>
        <dbReference type="WBParaSite" id="MhA1_Contig520.frz3.gene7"/>
    </source>
</evidence>
<reference evidence="3" key="1">
    <citation type="submission" date="2016-11" db="UniProtKB">
        <authorList>
            <consortium name="WormBaseParasite"/>
        </authorList>
    </citation>
    <scope>IDENTIFICATION</scope>
</reference>
<proteinExistence type="predicted"/>
<name>A0A1I8BRT7_MELHA</name>
<keyword evidence="1" id="KW-1133">Transmembrane helix</keyword>